<reference evidence="11 12" key="1">
    <citation type="submission" date="2019-07" db="EMBL/GenBank/DDBJ databases">
        <title>Rhodotorula toruloides NBRC10032 genome sequencing.</title>
        <authorList>
            <person name="Shida Y."/>
            <person name="Takaku H."/>
            <person name="Ogasawara W."/>
            <person name="Mori K."/>
        </authorList>
    </citation>
    <scope>NUCLEOTIDE SEQUENCE [LARGE SCALE GENOMIC DNA]</scope>
    <source>
        <strain evidence="11 12">NBRC10032</strain>
    </source>
</reference>
<dbReference type="Proteomes" id="UP000321518">
    <property type="component" value="Unassembled WGS sequence"/>
</dbReference>
<feature type="signal peptide" evidence="9">
    <location>
        <begin position="1"/>
        <end position="18"/>
    </location>
</feature>
<feature type="domain" description="Copper acquisition factor BIM1-like" evidence="10">
    <location>
        <begin position="18"/>
        <end position="168"/>
    </location>
</feature>
<accession>A0A511KJ51</accession>
<dbReference type="Pfam" id="PF20238">
    <property type="entry name" value="BIM1-like_dom"/>
    <property type="match status" value="1"/>
</dbReference>
<organism evidence="11 12">
    <name type="scientific">Rhodotorula toruloides</name>
    <name type="common">Yeast</name>
    <name type="synonym">Rhodosporidium toruloides</name>
    <dbReference type="NCBI Taxonomy" id="5286"/>
    <lineage>
        <taxon>Eukaryota</taxon>
        <taxon>Fungi</taxon>
        <taxon>Dikarya</taxon>
        <taxon>Basidiomycota</taxon>
        <taxon>Pucciniomycotina</taxon>
        <taxon>Microbotryomycetes</taxon>
        <taxon>Sporidiobolales</taxon>
        <taxon>Sporidiobolaceae</taxon>
        <taxon>Rhodotorula</taxon>
    </lineage>
</organism>
<evidence type="ECO:0000313" key="12">
    <source>
        <dbReference type="Proteomes" id="UP000321518"/>
    </source>
</evidence>
<sequence length="216" mass="21991">MKVISLVAAAALPLLALAHFTLDYPYTRGFDENLEPEFCGGFNTPSSSRTPYSLSGSAPLLINSHHPSADVAVLISFDQNPTNFSAFNQTSEGQAYGLLKPFGRINGQGEFCFNVDIASLGVNGLQNGSVATIQVEFNGGDGALFQCSDIVLVSNYSAPSNVTCSNATSSGAPSQTASGSMGGPSQTGSPSSGARRVIVGGIAGAVAAVMGVALAF</sequence>
<dbReference type="OrthoDB" id="2146436at2759"/>
<gene>
    <name evidence="11" type="ORF">Rt10032_c11g4429</name>
</gene>
<evidence type="ECO:0000313" key="11">
    <source>
        <dbReference type="EMBL" id="GEM10412.1"/>
    </source>
</evidence>
<dbReference type="InterPro" id="IPR046936">
    <property type="entry name" value="BIM1-like"/>
</dbReference>
<keyword evidence="2" id="KW-1003">Cell membrane</keyword>
<dbReference type="PANTHER" id="PTHR34992:SF11">
    <property type="entry name" value="COPPER ACQUISITION FACTOR BIM1-LIKE DOMAIN-CONTAINING PROTEIN"/>
    <property type="match status" value="1"/>
</dbReference>
<comment type="caution">
    <text evidence="11">The sequence shown here is derived from an EMBL/GenBank/DDBJ whole genome shotgun (WGS) entry which is preliminary data.</text>
</comment>
<evidence type="ECO:0000256" key="7">
    <source>
        <dbReference type="ARBA" id="ARBA00023288"/>
    </source>
</evidence>
<feature type="compositionally biased region" description="Polar residues" evidence="8">
    <location>
        <begin position="165"/>
        <end position="177"/>
    </location>
</feature>
<keyword evidence="3" id="KW-0336">GPI-anchor</keyword>
<dbReference type="EMBL" id="BJWK01000011">
    <property type="protein sequence ID" value="GEM10412.1"/>
    <property type="molecule type" value="Genomic_DNA"/>
</dbReference>
<dbReference type="GO" id="GO:0098552">
    <property type="term" value="C:side of membrane"/>
    <property type="evidence" value="ECO:0007669"/>
    <property type="project" value="UniProtKB-KW"/>
</dbReference>
<evidence type="ECO:0000256" key="6">
    <source>
        <dbReference type="ARBA" id="ARBA00023180"/>
    </source>
</evidence>
<feature type="chain" id="PRO_5022173603" evidence="9">
    <location>
        <begin position="19"/>
        <end position="216"/>
    </location>
</feature>
<keyword evidence="7" id="KW-0449">Lipoprotein</keyword>
<keyword evidence="5" id="KW-0472">Membrane</keyword>
<dbReference type="GO" id="GO:0005886">
    <property type="term" value="C:plasma membrane"/>
    <property type="evidence" value="ECO:0007669"/>
    <property type="project" value="UniProtKB-SubCell"/>
</dbReference>
<name>A0A511KJ51_RHOTO</name>
<feature type="compositionally biased region" description="Low complexity" evidence="8">
    <location>
        <begin position="183"/>
        <end position="192"/>
    </location>
</feature>
<dbReference type="PANTHER" id="PTHR34992">
    <property type="entry name" value="HYPHAL ANASTAMOSIS-7 PROTEIN"/>
    <property type="match status" value="1"/>
</dbReference>
<evidence type="ECO:0000256" key="4">
    <source>
        <dbReference type="ARBA" id="ARBA00022729"/>
    </source>
</evidence>
<evidence type="ECO:0000256" key="2">
    <source>
        <dbReference type="ARBA" id="ARBA00022475"/>
    </source>
</evidence>
<evidence type="ECO:0000256" key="9">
    <source>
        <dbReference type="SAM" id="SignalP"/>
    </source>
</evidence>
<keyword evidence="6" id="KW-0325">Glycoprotein</keyword>
<evidence type="ECO:0000256" key="5">
    <source>
        <dbReference type="ARBA" id="ARBA00023136"/>
    </source>
</evidence>
<evidence type="ECO:0000256" key="1">
    <source>
        <dbReference type="ARBA" id="ARBA00004609"/>
    </source>
</evidence>
<keyword evidence="4 9" id="KW-0732">Signal</keyword>
<proteinExistence type="predicted"/>
<evidence type="ECO:0000256" key="3">
    <source>
        <dbReference type="ARBA" id="ARBA00022622"/>
    </source>
</evidence>
<comment type="subcellular location">
    <subcellularLocation>
        <location evidence="1">Cell membrane</location>
        <topology evidence="1">Lipid-anchor</topology>
        <topology evidence="1">GPI-anchor</topology>
    </subcellularLocation>
</comment>
<evidence type="ECO:0000256" key="8">
    <source>
        <dbReference type="SAM" id="MobiDB-lite"/>
    </source>
</evidence>
<dbReference type="AlphaFoldDB" id="A0A511KJ51"/>
<evidence type="ECO:0000259" key="10">
    <source>
        <dbReference type="Pfam" id="PF20238"/>
    </source>
</evidence>
<dbReference type="InterPro" id="IPR046530">
    <property type="entry name" value="BIM1-like_dom"/>
</dbReference>
<protein>
    <submittedName>
        <fullName evidence="11">Gpianchored protein</fullName>
    </submittedName>
</protein>
<feature type="region of interest" description="Disordered" evidence="8">
    <location>
        <begin position="165"/>
        <end position="192"/>
    </location>
</feature>
<dbReference type="CDD" id="cd21176">
    <property type="entry name" value="LPMO_auxiliary-like"/>
    <property type="match status" value="1"/>
</dbReference>